<dbReference type="SUPFAM" id="SSF57016">
    <property type="entry name" value="Plant lectins/antimicrobial peptides"/>
    <property type="match status" value="1"/>
</dbReference>
<dbReference type="GO" id="GO:0004557">
    <property type="term" value="F:alpha-galactosidase activity"/>
    <property type="evidence" value="ECO:0007669"/>
    <property type="project" value="UniProtKB-EC"/>
</dbReference>
<dbReference type="InterPro" id="IPR013785">
    <property type="entry name" value="Aldolase_TIM"/>
</dbReference>
<feature type="domain" description="Chitin-binding type-1" evidence="7">
    <location>
        <begin position="61"/>
        <end position="105"/>
    </location>
</feature>
<evidence type="ECO:0000256" key="1">
    <source>
        <dbReference type="ARBA" id="ARBA00001255"/>
    </source>
</evidence>
<feature type="region of interest" description="Disordered" evidence="5">
    <location>
        <begin position="105"/>
        <end position="170"/>
    </location>
</feature>
<dbReference type="InterPro" id="IPR017853">
    <property type="entry name" value="GH"/>
</dbReference>
<protein>
    <recommendedName>
        <fullName evidence="2">alpha-galactosidase</fullName>
        <ecNumber evidence="2">3.2.1.22</ecNumber>
    </recommendedName>
</protein>
<evidence type="ECO:0000256" key="2">
    <source>
        <dbReference type="ARBA" id="ARBA00012755"/>
    </source>
</evidence>
<dbReference type="EMBL" id="JADGJD010000386">
    <property type="protein sequence ID" value="KAJ3051518.1"/>
    <property type="molecule type" value="Genomic_DNA"/>
</dbReference>
<feature type="chain" id="PRO_5041976164" description="alpha-galactosidase" evidence="6">
    <location>
        <begin position="23"/>
        <end position="423"/>
    </location>
</feature>
<sequence length="423" mass="46620">MLLNSYLLLAVAFFAAASDVEAKRTHYRCFRNGREVDCPTRTSTKTTPIRSYIRVNLAREGERCGVRFGERCARGLCCSTVGYCGRTNNHCGSGFCQSSWGQCGLTSTSTRRTSTRRTSSRTTTTTYRTRISSRTTTTSTRSSTRSSTTTTRSSTTTTRPPTTTSAPSAGNWWKPAAYPITWQINYPGTWNLNMNTVQSAVNSHGLSVINLDLFDISASQINQLHGMGVKVICYFSAGSYEDWRADAGSYPKAIIGPSYDGWDGENWLNLAGWDNGTPSGNSLKNIIVKRLDMAKTKGCDAVDPDNVDSYESNRSNTKQQQLNFNKFLANEAHARGIAIGLKNDSPQIKELLPYFDFAVTESCVSDNMCQLWQPFVDAGKPVFAIEYSRGCGNLKSLKQNGLLKDLELGTRATDCTTGKQIFS</sequence>
<keyword evidence="3 4" id="KW-0147">Chitin-binding</keyword>
<keyword evidence="6" id="KW-0732">Signal</keyword>
<gene>
    <name evidence="8" type="ORF">HK097_007454</name>
</gene>
<evidence type="ECO:0000256" key="5">
    <source>
        <dbReference type="SAM" id="MobiDB-lite"/>
    </source>
</evidence>
<dbReference type="Proteomes" id="UP001212841">
    <property type="component" value="Unassembled WGS sequence"/>
</dbReference>
<organism evidence="8 9">
    <name type="scientific">Rhizophlyctis rosea</name>
    <dbReference type="NCBI Taxonomy" id="64517"/>
    <lineage>
        <taxon>Eukaryota</taxon>
        <taxon>Fungi</taxon>
        <taxon>Fungi incertae sedis</taxon>
        <taxon>Chytridiomycota</taxon>
        <taxon>Chytridiomycota incertae sedis</taxon>
        <taxon>Chytridiomycetes</taxon>
        <taxon>Rhizophlyctidales</taxon>
        <taxon>Rhizophlyctidaceae</taxon>
        <taxon>Rhizophlyctis</taxon>
    </lineage>
</organism>
<dbReference type="Gene3D" id="3.30.60.10">
    <property type="entry name" value="Endochitinase-like"/>
    <property type="match status" value="1"/>
</dbReference>
<comment type="caution">
    <text evidence="8">The sequence shown here is derived from an EMBL/GenBank/DDBJ whole genome shotgun (WGS) entry which is preliminary data.</text>
</comment>
<accession>A0AAD5SD13</accession>
<evidence type="ECO:0000256" key="6">
    <source>
        <dbReference type="SAM" id="SignalP"/>
    </source>
</evidence>
<comment type="catalytic activity">
    <reaction evidence="1">
        <text>Hydrolysis of terminal, non-reducing alpha-D-galactose residues in alpha-D-galactosides, including galactose oligosaccharides, galactomannans and galactolipids.</text>
        <dbReference type="EC" id="3.2.1.22"/>
    </reaction>
</comment>
<evidence type="ECO:0000313" key="9">
    <source>
        <dbReference type="Proteomes" id="UP001212841"/>
    </source>
</evidence>
<proteinExistence type="predicted"/>
<dbReference type="SUPFAM" id="SSF51445">
    <property type="entry name" value="(Trans)glycosidases"/>
    <property type="match status" value="1"/>
</dbReference>
<dbReference type="Pfam" id="PF00187">
    <property type="entry name" value="Chitin_bind_1"/>
    <property type="match status" value="1"/>
</dbReference>
<reference evidence="8" key="1">
    <citation type="submission" date="2020-05" db="EMBL/GenBank/DDBJ databases">
        <title>Phylogenomic resolution of chytrid fungi.</title>
        <authorList>
            <person name="Stajich J.E."/>
            <person name="Amses K."/>
            <person name="Simmons R."/>
            <person name="Seto K."/>
            <person name="Myers J."/>
            <person name="Bonds A."/>
            <person name="Quandt C.A."/>
            <person name="Barry K."/>
            <person name="Liu P."/>
            <person name="Grigoriev I."/>
            <person name="Longcore J.E."/>
            <person name="James T.Y."/>
        </authorList>
    </citation>
    <scope>NUCLEOTIDE SEQUENCE</scope>
    <source>
        <strain evidence="8">JEL0318</strain>
    </source>
</reference>
<evidence type="ECO:0000256" key="3">
    <source>
        <dbReference type="ARBA" id="ARBA00022669"/>
    </source>
</evidence>
<dbReference type="GO" id="GO:0008061">
    <property type="term" value="F:chitin binding"/>
    <property type="evidence" value="ECO:0007669"/>
    <property type="project" value="UniProtKB-UniRule"/>
</dbReference>
<dbReference type="CDD" id="cd00035">
    <property type="entry name" value="ChtBD1"/>
    <property type="match status" value="1"/>
</dbReference>
<dbReference type="PANTHER" id="PTHR35273">
    <property type="entry name" value="ALPHA-1,4 POLYGALACTOSAMINIDASE, PUTATIVE (AFU_ORTHOLOGUE AFUA_3G07890)-RELATED"/>
    <property type="match status" value="1"/>
</dbReference>
<feature type="disulfide bond" evidence="4">
    <location>
        <begin position="77"/>
        <end position="91"/>
    </location>
</feature>
<dbReference type="InterPro" id="IPR004352">
    <property type="entry name" value="GH114_TIM-barrel"/>
</dbReference>
<evidence type="ECO:0000259" key="7">
    <source>
        <dbReference type="PROSITE" id="PS50941"/>
    </source>
</evidence>
<dbReference type="Pfam" id="PF03537">
    <property type="entry name" value="Glyco_hydro_114"/>
    <property type="match status" value="1"/>
</dbReference>
<dbReference type="InterPro" id="IPR001002">
    <property type="entry name" value="Chitin-bd_1"/>
</dbReference>
<dbReference type="EC" id="3.2.1.22" evidence="2"/>
<feature type="disulfide bond" evidence="4">
    <location>
        <begin position="72"/>
        <end position="84"/>
    </location>
</feature>
<name>A0AAD5SD13_9FUNG</name>
<dbReference type="SMART" id="SM00270">
    <property type="entry name" value="ChtBD1"/>
    <property type="match status" value="1"/>
</dbReference>
<evidence type="ECO:0000313" key="8">
    <source>
        <dbReference type="EMBL" id="KAJ3051518.1"/>
    </source>
</evidence>
<dbReference type="AlphaFoldDB" id="A0AAD5SD13"/>
<keyword evidence="4" id="KW-1015">Disulfide bond</keyword>
<dbReference type="Gene3D" id="3.20.20.70">
    <property type="entry name" value="Aldolase class I"/>
    <property type="match status" value="1"/>
</dbReference>
<dbReference type="PROSITE" id="PS50941">
    <property type="entry name" value="CHIT_BIND_I_2"/>
    <property type="match status" value="1"/>
</dbReference>
<dbReference type="PANTHER" id="PTHR35273:SF2">
    <property type="entry name" value="ALPHA-GALACTOSIDASE"/>
    <property type="match status" value="1"/>
</dbReference>
<dbReference type="InterPro" id="IPR036861">
    <property type="entry name" value="Endochitinase-like_sf"/>
</dbReference>
<comment type="caution">
    <text evidence="4">Lacks conserved residue(s) required for the propagation of feature annotation.</text>
</comment>
<feature type="signal peptide" evidence="6">
    <location>
        <begin position="1"/>
        <end position="22"/>
    </location>
</feature>
<feature type="compositionally biased region" description="Low complexity" evidence="5">
    <location>
        <begin position="120"/>
        <end position="165"/>
    </location>
</feature>
<evidence type="ECO:0000256" key="4">
    <source>
        <dbReference type="PROSITE-ProRule" id="PRU00261"/>
    </source>
</evidence>
<keyword evidence="9" id="KW-1185">Reference proteome</keyword>